<sequence length="264" mass="29204">MVQRTKVLETDGPTPKFLYAIIKQLDLKLIDWNKVAEELEISNGHAARMRYSRFRSQIDGHGSTPRSRKKSAKKEEKAAEAKGSIATPLAQACSGALPRMKSSDSMFQQGGRYIKYEHGNQKFSQSQAFLEGSEYCPFPSMMPQSTLPFSPLPPYNHHGIPCSMSPGIFPSVPSMPGSSSGQFGISTYPPSLTSQDFNIQDTTISQAQPQHTFNHAPTITWETLAPSQSDMGPVKSEDETKIPNLKKEPQQTDIEIKQEAPTVE</sequence>
<organism evidence="3 4">
    <name type="scientific">Penicillium argentinense</name>
    <dbReference type="NCBI Taxonomy" id="1131581"/>
    <lineage>
        <taxon>Eukaryota</taxon>
        <taxon>Fungi</taxon>
        <taxon>Dikarya</taxon>
        <taxon>Ascomycota</taxon>
        <taxon>Pezizomycotina</taxon>
        <taxon>Eurotiomycetes</taxon>
        <taxon>Eurotiomycetidae</taxon>
        <taxon>Eurotiales</taxon>
        <taxon>Aspergillaceae</taxon>
        <taxon>Penicillium</taxon>
    </lineage>
</organism>
<dbReference type="AlphaFoldDB" id="A0A9W9FPY1"/>
<reference evidence="3" key="2">
    <citation type="journal article" date="2023" name="IMA Fungus">
        <title>Comparative genomic study of the Penicillium genus elucidates a diverse pangenome and 15 lateral gene transfer events.</title>
        <authorList>
            <person name="Petersen C."/>
            <person name="Sorensen T."/>
            <person name="Nielsen M.R."/>
            <person name="Sondergaard T.E."/>
            <person name="Sorensen J.L."/>
            <person name="Fitzpatrick D.A."/>
            <person name="Frisvad J.C."/>
            <person name="Nielsen K.L."/>
        </authorList>
    </citation>
    <scope>NUCLEOTIDE SEQUENCE</scope>
    <source>
        <strain evidence="3">IBT 30761</strain>
    </source>
</reference>
<dbReference type="GeneID" id="81356151"/>
<gene>
    <name evidence="3" type="ORF">N7532_004678</name>
</gene>
<dbReference type="EMBL" id="JAPQKI010000004">
    <property type="protein sequence ID" value="KAJ5104149.1"/>
    <property type="molecule type" value="Genomic_DNA"/>
</dbReference>
<feature type="domain" description="Myb-like DNA-binding" evidence="2">
    <location>
        <begin position="14"/>
        <end position="59"/>
    </location>
</feature>
<dbReference type="InterPro" id="IPR054505">
    <property type="entry name" value="Myb_DNA-bind_8"/>
</dbReference>
<reference evidence="3" key="1">
    <citation type="submission" date="2022-11" db="EMBL/GenBank/DDBJ databases">
        <authorList>
            <person name="Petersen C."/>
        </authorList>
    </citation>
    <scope>NUCLEOTIDE SEQUENCE</scope>
    <source>
        <strain evidence="3">IBT 30761</strain>
    </source>
</reference>
<dbReference type="Proteomes" id="UP001149074">
    <property type="component" value="Unassembled WGS sequence"/>
</dbReference>
<dbReference type="OrthoDB" id="3944408at2759"/>
<protein>
    <recommendedName>
        <fullName evidence="2">Myb-like DNA-binding domain-containing protein</fullName>
    </recommendedName>
</protein>
<dbReference type="RefSeq" id="XP_056477529.1">
    <property type="nucleotide sequence ID" value="XM_056617172.1"/>
</dbReference>
<feature type="compositionally biased region" description="Basic and acidic residues" evidence="1">
    <location>
        <begin position="235"/>
        <end position="258"/>
    </location>
</feature>
<evidence type="ECO:0000313" key="3">
    <source>
        <dbReference type="EMBL" id="KAJ5104149.1"/>
    </source>
</evidence>
<evidence type="ECO:0000256" key="1">
    <source>
        <dbReference type="SAM" id="MobiDB-lite"/>
    </source>
</evidence>
<feature type="region of interest" description="Disordered" evidence="1">
    <location>
        <begin position="224"/>
        <end position="264"/>
    </location>
</feature>
<keyword evidence="4" id="KW-1185">Reference proteome</keyword>
<feature type="region of interest" description="Disordered" evidence="1">
    <location>
        <begin position="55"/>
        <end position="83"/>
    </location>
</feature>
<comment type="caution">
    <text evidence="3">The sequence shown here is derived from an EMBL/GenBank/DDBJ whole genome shotgun (WGS) entry which is preliminary data.</text>
</comment>
<dbReference type="Pfam" id="PF22980">
    <property type="entry name" value="Myb_DNA-bind_8"/>
    <property type="match status" value="1"/>
</dbReference>
<evidence type="ECO:0000259" key="2">
    <source>
        <dbReference type="Pfam" id="PF22980"/>
    </source>
</evidence>
<name>A0A9W9FPY1_9EURO</name>
<proteinExistence type="predicted"/>
<accession>A0A9W9FPY1</accession>
<evidence type="ECO:0000313" key="4">
    <source>
        <dbReference type="Proteomes" id="UP001149074"/>
    </source>
</evidence>